<dbReference type="EMBL" id="CAKOFQ010007344">
    <property type="protein sequence ID" value="CAH1998902.1"/>
    <property type="molecule type" value="Genomic_DNA"/>
</dbReference>
<keyword evidence="2" id="KW-1185">Reference proteome</keyword>
<organism evidence="1 2">
    <name type="scientific">Acanthoscelides obtectus</name>
    <name type="common">Bean weevil</name>
    <name type="synonym">Bruchus obtectus</name>
    <dbReference type="NCBI Taxonomy" id="200917"/>
    <lineage>
        <taxon>Eukaryota</taxon>
        <taxon>Metazoa</taxon>
        <taxon>Ecdysozoa</taxon>
        <taxon>Arthropoda</taxon>
        <taxon>Hexapoda</taxon>
        <taxon>Insecta</taxon>
        <taxon>Pterygota</taxon>
        <taxon>Neoptera</taxon>
        <taxon>Endopterygota</taxon>
        <taxon>Coleoptera</taxon>
        <taxon>Polyphaga</taxon>
        <taxon>Cucujiformia</taxon>
        <taxon>Chrysomeloidea</taxon>
        <taxon>Chrysomelidae</taxon>
        <taxon>Bruchinae</taxon>
        <taxon>Bruchini</taxon>
        <taxon>Acanthoscelides</taxon>
    </lineage>
</organism>
<evidence type="ECO:0000313" key="1">
    <source>
        <dbReference type="EMBL" id="CAH1998902.1"/>
    </source>
</evidence>
<dbReference type="AlphaFoldDB" id="A0A9P0LNS2"/>
<reference evidence="1" key="1">
    <citation type="submission" date="2022-03" db="EMBL/GenBank/DDBJ databases">
        <authorList>
            <person name="Sayadi A."/>
        </authorList>
    </citation>
    <scope>NUCLEOTIDE SEQUENCE</scope>
</reference>
<dbReference type="Proteomes" id="UP001152888">
    <property type="component" value="Unassembled WGS sequence"/>
</dbReference>
<protein>
    <submittedName>
        <fullName evidence="1">Uncharacterized protein</fullName>
    </submittedName>
</protein>
<gene>
    <name evidence="1" type="ORF">ACAOBT_LOCUS24663</name>
</gene>
<sequence>MGVKGLKFSLFAVFHLTARIRNYQMTRIKWKYQYQRIIWARKTCKMQIQTQMIFPTRTKETLRWPYST</sequence>
<accession>A0A9P0LNS2</accession>
<evidence type="ECO:0000313" key="2">
    <source>
        <dbReference type="Proteomes" id="UP001152888"/>
    </source>
</evidence>
<name>A0A9P0LNS2_ACAOB</name>
<comment type="caution">
    <text evidence="1">The sequence shown here is derived from an EMBL/GenBank/DDBJ whole genome shotgun (WGS) entry which is preliminary data.</text>
</comment>
<proteinExistence type="predicted"/>